<comment type="caution">
    <text evidence="1">The sequence shown here is derived from an EMBL/GenBank/DDBJ whole genome shotgun (WGS) entry which is preliminary data.</text>
</comment>
<proteinExistence type="predicted"/>
<evidence type="ECO:0000313" key="2">
    <source>
        <dbReference type="Proteomes" id="UP000730618"/>
    </source>
</evidence>
<keyword evidence="2" id="KW-1185">Reference proteome</keyword>
<name>A0ABN7TWS9_9BACL</name>
<reference evidence="1 2" key="1">
    <citation type="submission" date="2021-06" db="EMBL/GenBank/DDBJ databases">
        <authorList>
            <person name="Criscuolo A."/>
        </authorList>
    </citation>
    <scope>NUCLEOTIDE SEQUENCE [LARGE SCALE GENOMIC DNA]</scope>
    <source>
        <strain evidence="2">CIP 111802</strain>
    </source>
</reference>
<evidence type="ECO:0000313" key="1">
    <source>
        <dbReference type="EMBL" id="CAG7655105.1"/>
    </source>
</evidence>
<dbReference type="EMBL" id="CAJVCE010000024">
    <property type="protein sequence ID" value="CAG7655105.1"/>
    <property type="molecule type" value="Genomic_DNA"/>
</dbReference>
<gene>
    <name evidence="1" type="ORF">PAECIP111802_06015</name>
</gene>
<sequence length="70" mass="7713">MQDYVPPGYGASVRERTAPPLVTTKRLGPLYCREWDNVLVNFGNGIKFLSPDIASLEEPYVPHPVVGGLN</sequence>
<protein>
    <submittedName>
        <fullName evidence="1">Uncharacterized protein</fullName>
    </submittedName>
</protein>
<organism evidence="1 2">
    <name type="scientific">Paenibacillus allorhizosphaerae</name>
    <dbReference type="NCBI Taxonomy" id="2849866"/>
    <lineage>
        <taxon>Bacteria</taxon>
        <taxon>Bacillati</taxon>
        <taxon>Bacillota</taxon>
        <taxon>Bacilli</taxon>
        <taxon>Bacillales</taxon>
        <taxon>Paenibacillaceae</taxon>
        <taxon>Paenibacillus</taxon>
    </lineage>
</organism>
<dbReference type="Proteomes" id="UP000730618">
    <property type="component" value="Unassembled WGS sequence"/>
</dbReference>
<accession>A0ABN7TWS9</accession>